<evidence type="ECO:0000313" key="2">
    <source>
        <dbReference type="EMBL" id="MFA9459469.1"/>
    </source>
</evidence>
<organism evidence="2 3">
    <name type="scientific">Thiohalorhabdus methylotrophus</name>
    <dbReference type="NCBI Taxonomy" id="3242694"/>
    <lineage>
        <taxon>Bacteria</taxon>
        <taxon>Pseudomonadati</taxon>
        <taxon>Pseudomonadota</taxon>
        <taxon>Gammaproteobacteria</taxon>
        <taxon>Thiohalorhabdales</taxon>
        <taxon>Thiohalorhabdaceae</taxon>
        <taxon>Thiohalorhabdus</taxon>
    </lineage>
</organism>
<protein>
    <submittedName>
        <fullName evidence="2">BPSS1780 family membrane protein</fullName>
    </submittedName>
</protein>
<dbReference type="EMBL" id="JBGUAW010000001">
    <property type="protein sequence ID" value="MFA9459469.1"/>
    <property type="molecule type" value="Genomic_DNA"/>
</dbReference>
<name>A0ABV4TQQ0_9GAMM</name>
<comment type="caution">
    <text evidence="2">The sequence shown here is derived from an EMBL/GenBank/DDBJ whole genome shotgun (WGS) entry which is preliminary data.</text>
</comment>
<evidence type="ECO:0000256" key="1">
    <source>
        <dbReference type="SAM" id="Phobius"/>
    </source>
</evidence>
<dbReference type="InterPro" id="IPR047798">
    <property type="entry name" value="BPSS1780-like"/>
</dbReference>
<keyword evidence="1" id="KW-1133">Transmembrane helix</keyword>
<proteinExistence type="predicted"/>
<dbReference type="RefSeq" id="WP_373654254.1">
    <property type="nucleotide sequence ID" value="NZ_JBGUAW010000001.1"/>
</dbReference>
<feature type="transmembrane region" description="Helical" evidence="1">
    <location>
        <begin position="148"/>
        <end position="171"/>
    </location>
</feature>
<keyword evidence="3" id="KW-1185">Reference proteome</keyword>
<reference evidence="2 3" key="1">
    <citation type="submission" date="2024-08" db="EMBL/GenBank/DDBJ databases">
        <title>Whole-genome sequencing of halo(alkali)philic microorganisms from hypersaline lakes.</title>
        <authorList>
            <person name="Sorokin D.Y."/>
            <person name="Merkel A.Y."/>
            <person name="Messina E."/>
            <person name="Yakimov M."/>
        </authorList>
    </citation>
    <scope>NUCLEOTIDE SEQUENCE [LARGE SCALE GENOMIC DNA]</scope>
    <source>
        <strain evidence="2 3">Cl-TMA</strain>
    </source>
</reference>
<feature type="transmembrane region" description="Helical" evidence="1">
    <location>
        <begin position="94"/>
        <end position="116"/>
    </location>
</feature>
<gene>
    <name evidence="2" type="ORF">ACERLL_01345</name>
</gene>
<evidence type="ECO:0000313" key="3">
    <source>
        <dbReference type="Proteomes" id="UP001575181"/>
    </source>
</evidence>
<keyword evidence="1" id="KW-0472">Membrane</keyword>
<sequence>MAINRVAASRGFGWYAEGWSAFREAMGSWVLAAVGYLLIMLVLNFLPLLGPIVGAMIGPGLLAGFLVMARAARGAEEVRAGMLFRGLSNGDTRGPLLVLGAVALAGTLLAGLILVYTSTGEIAPGGAGTGTPQTGGAMPAASASLGGIIGAVLVALLVTFALLFAIPLVTFQDMDPATAMRQSFMASIRNLAPVLLFLVLYLILGFIAMIPVGLGFLVLLPVGAAAAYQGYREIFPEPAPAD</sequence>
<accession>A0ABV4TQQ0</accession>
<feature type="transmembrane region" description="Helical" evidence="1">
    <location>
        <begin position="52"/>
        <end position="73"/>
    </location>
</feature>
<dbReference type="NCBIfam" id="NF041043">
    <property type="entry name" value="BPSS1780_fam"/>
    <property type="match status" value="1"/>
</dbReference>
<dbReference type="Proteomes" id="UP001575181">
    <property type="component" value="Unassembled WGS sequence"/>
</dbReference>
<keyword evidence="1" id="KW-0812">Transmembrane</keyword>
<feature type="transmembrane region" description="Helical" evidence="1">
    <location>
        <begin position="29"/>
        <end position="46"/>
    </location>
</feature>
<feature type="transmembrane region" description="Helical" evidence="1">
    <location>
        <begin position="191"/>
        <end position="220"/>
    </location>
</feature>